<dbReference type="InterPro" id="IPR013328">
    <property type="entry name" value="6PGD_dom2"/>
</dbReference>
<reference evidence="8 9" key="1">
    <citation type="submission" date="2018-12" db="EMBL/GenBank/DDBJ databases">
        <authorList>
            <person name="Tiukova I."/>
            <person name="Dainat J."/>
        </authorList>
    </citation>
    <scope>NUCLEOTIDE SEQUENCE [LARGE SCALE GENOMIC DNA]</scope>
</reference>
<accession>A0A448YJA4</accession>
<evidence type="ECO:0000256" key="4">
    <source>
        <dbReference type="RuleBase" id="RU362068"/>
    </source>
</evidence>
<feature type="chain" id="PRO_5019289140" description="2-dehydropantoate 2-reductase" evidence="5">
    <location>
        <begin position="21"/>
        <end position="342"/>
    </location>
</feature>
<dbReference type="EC" id="1.1.1.169" evidence="4"/>
<keyword evidence="2 4" id="KW-0521">NADP</keyword>
<evidence type="ECO:0000259" key="6">
    <source>
        <dbReference type="Pfam" id="PF02558"/>
    </source>
</evidence>
<dbReference type="InterPro" id="IPR013332">
    <property type="entry name" value="KPR_N"/>
</dbReference>
<dbReference type="InterPro" id="IPR003710">
    <property type="entry name" value="ApbA"/>
</dbReference>
<dbReference type="GO" id="GO:0015940">
    <property type="term" value="P:pantothenate biosynthetic process"/>
    <property type="evidence" value="ECO:0007669"/>
    <property type="project" value="InterPro"/>
</dbReference>
<feature type="domain" description="Ketopantoate reductase N-terminal" evidence="6">
    <location>
        <begin position="7"/>
        <end position="161"/>
    </location>
</feature>
<dbReference type="STRING" id="13370.A0A448YJA4"/>
<dbReference type="Gene3D" id="1.10.1040.10">
    <property type="entry name" value="N-(1-d-carboxylethyl)-l-norvaline Dehydrogenase, domain 2"/>
    <property type="match status" value="1"/>
</dbReference>
<dbReference type="PANTHER" id="PTHR21708">
    <property type="entry name" value="PROBABLE 2-DEHYDROPANTOATE 2-REDUCTASE"/>
    <property type="match status" value="1"/>
</dbReference>
<sequence length="342" mass="38089">MSHPPSVLIVGAGALGLVAAYTLQEYGGCDVTLIVKIGFEKACQNGYSFNSVQFGKFSGWKPRYLRESVHDTFHEYDYVIVSVKNLPDGPEPVEDIIRPVIERSPHSAVILFQNGLDIEKPLIEQFPGHVILSGVSLINCTNIDFVVNQMNEDSIQLGLFENPTIKDLAAAREQLGQFVRLYSIEGKNTVSLDDNVRLSRWKKLVYNASINTTTALVQMDVTRATIAGFKESLCRPIIEEIYAIAKADGYTIPPEMEDQMLNLSNGLYYKPSMCVDVDLGRMIEVETIVGNPLKLAKKYGVDAPRLDTIYHLLKMVQLRTMEKEGLIVLDQKNGVAKKNFAA</sequence>
<dbReference type="NCBIfam" id="TIGR00745">
    <property type="entry name" value="apbA_panE"/>
    <property type="match status" value="1"/>
</dbReference>
<dbReference type="AlphaFoldDB" id="A0A448YJA4"/>
<dbReference type="OrthoDB" id="3609at2759"/>
<dbReference type="InterPro" id="IPR008927">
    <property type="entry name" value="6-PGluconate_DH-like_C_sf"/>
</dbReference>
<dbReference type="PANTHER" id="PTHR21708:SF30">
    <property type="entry name" value="2-DEHYDROPANTOATE 2-REDUCTASE-RELATED"/>
    <property type="match status" value="1"/>
</dbReference>
<comment type="function">
    <text evidence="4">Catalyzes the NADPH-dependent reduction of ketopantoate into pantoic acid.</text>
</comment>
<dbReference type="InParanoid" id="A0A448YJA4"/>
<name>A0A448YJA4_BRENA</name>
<comment type="catalytic activity">
    <reaction evidence="4">
        <text>(R)-pantoate + NADP(+) = 2-dehydropantoate + NADPH + H(+)</text>
        <dbReference type="Rhea" id="RHEA:16233"/>
        <dbReference type="ChEBI" id="CHEBI:11561"/>
        <dbReference type="ChEBI" id="CHEBI:15378"/>
        <dbReference type="ChEBI" id="CHEBI:15980"/>
        <dbReference type="ChEBI" id="CHEBI:57783"/>
        <dbReference type="ChEBI" id="CHEBI:58349"/>
        <dbReference type="EC" id="1.1.1.169"/>
    </reaction>
</comment>
<dbReference type="FunFam" id="1.10.1040.10:FF:000017">
    <property type="entry name" value="2-dehydropantoate 2-reductase"/>
    <property type="match status" value="1"/>
</dbReference>
<dbReference type="Pfam" id="PF02558">
    <property type="entry name" value="ApbA"/>
    <property type="match status" value="1"/>
</dbReference>
<dbReference type="SUPFAM" id="SSF48179">
    <property type="entry name" value="6-phosphogluconate dehydrogenase C-terminal domain-like"/>
    <property type="match status" value="1"/>
</dbReference>
<evidence type="ECO:0000256" key="3">
    <source>
        <dbReference type="ARBA" id="ARBA00023002"/>
    </source>
</evidence>
<dbReference type="InterPro" id="IPR036291">
    <property type="entry name" value="NAD(P)-bd_dom_sf"/>
</dbReference>
<evidence type="ECO:0000259" key="7">
    <source>
        <dbReference type="Pfam" id="PF08546"/>
    </source>
</evidence>
<dbReference type="InterPro" id="IPR013752">
    <property type="entry name" value="KPA_reductase"/>
</dbReference>
<keyword evidence="5" id="KW-0732">Signal</keyword>
<dbReference type="FunCoup" id="A0A448YJA4">
    <property type="interactions" value="53"/>
</dbReference>
<dbReference type="Gene3D" id="3.40.50.720">
    <property type="entry name" value="NAD(P)-binding Rossmann-like Domain"/>
    <property type="match status" value="1"/>
</dbReference>
<feature type="signal peptide" evidence="5">
    <location>
        <begin position="1"/>
        <end position="20"/>
    </location>
</feature>
<dbReference type="EMBL" id="CAACVR010000008">
    <property type="protein sequence ID" value="VEU20966.1"/>
    <property type="molecule type" value="Genomic_DNA"/>
</dbReference>
<evidence type="ECO:0000313" key="8">
    <source>
        <dbReference type="EMBL" id="VEU20966.1"/>
    </source>
</evidence>
<evidence type="ECO:0000313" key="9">
    <source>
        <dbReference type="Proteomes" id="UP000290900"/>
    </source>
</evidence>
<dbReference type="Proteomes" id="UP000290900">
    <property type="component" value="Unassembled WGS sequence"/>
</dbReference>
<keyword evidence="3 4" id="KW-0560">Oxidoreductase</keyword>
<feature type="domain" description="Ketopantoate reductase C-terminal" evidence="7">
    <location>
        <begin position="195"/>
        <end position="317"/>
    </location>
</feature>
<dbReference type="GO" id="GO:0008677">
    <property type="term" value="F:2-dehydropantoate 2-reductase activity"/>
    <property type="evidence" value="ECO:0007669"/>
    <property type="project" value="UniProtKB-EC"/>
</dbReference>
<gene>
    <name evidence="8" type="ORF">BRENAR_LOCUS1701</name>
</gene>
<protein>
    <recommendedName>
        <fullName evidence="4">2-dehydropantoate 2-reductase</fullName>
        <ecNumber evidence="4">1.1.1.169</ecNumber>
    </recommendedName>
    <alternativeName>
        <fullName evidence="4">Ketopantoate reductase</fullName>
    </alternativeName>
</protein>
<keyword evidence="9" id="KW-1185">Reference proteome</keyword>
<comment type="similarity">
    <text evidence="1 4">Belongs to the ketopantoate reductase family.</text>
</comment>
<dbReference type="GO" id="GO:0005737">
    <property type="term" value="C:cytoplasm"/>
    <property type="evidence" value="ECO:0007669"/>
    <property type="project" value="TreeGrafter"/>
</dbReference>
<dbReference type="Pfam" id="PF08546">
    <property type="entry name" value="ApbA_C"/>
    <property type="match status" value="1"/>
</dbReference>
<evidence type="ECO:0000256" key="1">
    <source>
        <dbReference type="ARBA" id="ARBA00007870"/>
    </source>
</evidence>
<organism evidence="8 9">
    <name type="scientific">Brettanomyces naardenensis</name>
    <name type="common">Yeast</name>
    <dbReference type="NCBI Taxonomy" id="13370"/>
    <lineage>
        <taxon>Eukaryota</taxon>
        <taxon>Fungi</taxon>
        <taxon>Dikarya</taxon>
        <taxon>Ascomycota</taxon>
        <taxon>Saccharomycotina</taxon>
        <taxon>Pichiomycetes</taxon>
        <taxon>Pichiales</taxon>
        <taxon>Pichiaceae</taxon>
        <taxon>Brettanomyces</taxon>
    </lineage>
</organism>
<evidence type="ECO:0000256" key="5">
    <source>
        <dbReference type="SAM" id="SignalP"/>
    </source>
</evidence>
<dbReference type="InterPro" id="IPR051402">
    <property type="entry name" value="KPR-Related"/>
</dbReference>
<proteinExistence type="inferred from homology"/>
<evidence type="ECO:0000256" key="2">
    <source>
        <dbReference type="ARBA" id="ARBA00022857"/>
    </source>
</evidence>
<dbReference type="SUPFAM" id="SSF51735">
    <property type="entry name" value="NAD(P)-binding Rossmann-fold domains"/>
    <property type="match status" value="1"/>
</dbReference>